<gene>
    <name evidence="8" type="ORF">EV187_1552</name>
</gene>
<evidence type="ECO:0000259" key="7">
    <source>
        <dbReference type="Pfam" id="PF13396"/>
    </source>
</evidence>
<evidence type="ECO:0000256" key="5">
    <source>
        <dbReference type="ARBA" id="ARBA00023136"/>
    </source>
</evidence>
<protein>
    <submittedName>
        <fullName evidence="8">Phospholipase D-like protein</fullName>
    </submittedName>
</protein>
<evidence type="ECO:0000256" key="6">
    <source>
        <dbReference type="SAM" id="Phobius"/>
    </source>
</evidence>
<dbReference type="Proteomes" id="UP000293289">
    <property type="component" value="Unassembled WGS sequence"/>
</dbReference>
<comment type="subcellular location">
    <subcellularLocation>
        <location evidence="1">Cell membrane</location>
        <topology evidence="1">Multi-pass membrane protein</topology>
    </subcellularLocation>
</comment>
<feature type="domain" description="Cardiolipin synthase N-terminal" evidence="7">
    <location>
        <begin position="26"/>
        <end position="69"/>
    </location>
</feature>
<accession>A0A4Q7MFI2</accession>
<dbReference type="InterPro" id="IPR027379">
    <property type="entry name" value="CLS_N"/>
</dbReference>
<name>A0A4Q7MFI2_9MICO</name>
<keyword evidence="9" id="KW-1185">Reference proteome</keyword>
<evidence type="ECO:0000256" key="1">
    <source>
        <dbReference type="ARBA" id="ARBA00004651"/>
    </source>
</evidence>
<evidence type="ECO:0000256" key="4">
    <source>
        <dbReference type="ARBA" id="ARBA00022989"/>
    </source>
</evidence>
<evidence type="ECO:0000313" key="8">
    <source>
        <dbReference type="EMBL" id="RZS65848.1"/>
    </source>
</evidence>
<proteinExistence type="predicted"/>
<organism evidence="8 9">
    <name type="scientific">Agromyces ramosus</name>
    <dbReference type="NCBI Taxonomy" id="33879"/>
    <lineage>
        <taxon>Bacteria</taxon>
        <taxon>Bacillati</taxon>
        <taxon>Actinomycetota</taxon>
        <taxon>Actinomycetes</taxon>
        <taxon>Micrococcales</taxon>
        <taxon>Microbacteriaceae</taxon>
        <taxon>Agromyces</taxon>
    </lineage>
</organism>
<sequence length="80" mass="8814">MATQQWSDLSTRRKTGMLVAASIHLALAATAWTDLARRPAEQVNGPKALWAVLIAVNFIGPVSYFLFGRKRESSGWGGRR</sequence>
<evidence type="ECO:0000256" key="2">
    <source>
        <dbReference type="ARBA" id="ARBA00022475"/>
    </source>
</evidence>
<evidence type="ECO:0000256" key="3">
    <source>
        <dbReference type="ARBA" id="ARBA00022692"/>
    </source>
</evidence>
<dbReference type="RefSeq" id="WP_130352500.1">
    <property type="nucleotide sequence ID" value="NZ_SGWY01000002.1"/>
</dbReference>
<comment type="caution">
    <text evidence="8">The sequence shown here is derived from an EMBL/GenBank/DDBJ whole genome shotgun (WGS) entry which is preliminary data.</text>
</comment>
<evidence type="ECO:0000313" key="9">
    <source>
        <dbReference type="Proteomes" id="UP000293289"/>
    </source>
</evidence>
<keyword evidence="4 6" id="KW-1133">Transmembrane helix</keyword>
<dbReference type="EMBL" id="SGWY01000002">
    <property type="protein sequence ID" value="RZS65848.1"/>
    <property type="molecule type" value="Genomic_DNA"/>
</dbReference>
<keyword evidence="3 6" id="KW-0812">Transmembrane</keyword>
<dbReference type="OrthoDB" id="5125307at2"/>
<keyword evidence="2" id="KW-1003">Cell membrane</keyword>
<feature type="transmembrane region" description="Helical" evidence="6">
    <location>
        <begin position="49"/>
        <end position="67"/>
    </location>
</feature>
<dbReference type="GO" id="GO:0005886">
    <property type="term" value="C:plasma membrane"/>
    <property type="evidence" value="ECO:0007669"/>
    <property type="project" value="UniProtKB-SubCell"/>
</dbReference>
<keyword evidence="5 6" id="KW-0472">Membrane</keyword>
<reference evidence="8 9" key="1">
    <citation type="submission" date="2019-02" db="EMBL/GenBank/DDBJ databases">
        <title>Genomic Encyclopedia of Type Strains, Phase IV (KMG-IV): sequencing the most valuable type-strain genomes for metagenomic binning, comparative biology and taxonomic classification.</title>
        <authorList>
            <person name="Goeker M."/>
        </authorList>
    </citation>
    <scope>NUCLEOTIDE SEQUENCE [LARGE SCALE GENOMIC DNA]</scope>
    <source>
        <strain evidence="8 9">DSM 43045</strain>
    </source>
</reference>
<dbReference type="AlphaFoldDB" id="A0A4Q7MFI2"/>
<dbReference type="Pfam" id="PF13396">
    <property type="entry name" value="PLDc_N"/>
    <property type="match status" value="1"/>
</dbReference>